<keyword evidence="27" id="KW-0614">Plasmid</keyword>
<comment type="catalytic activity">
    <reaction evidence="20">
        <text>Preferential cleavage: (Ac)2-L-Lys-D-Ala-|-D-Ala. Also transpeptidation of peptidyl-alanyl moieties that are N-acyl substituents of D-alanine.</text>
        <dbReference type="EC" id="3.4.16.4"/>
    </reaction>
</comment>
<gene>
    <name evidence="27" type="ORF">AM571_PC00950</name>
</gene>
<keyword evidence="12" id="KW-0808">Transferase</keyword>
<evidence type="ECO:0000256" key="10">
    <source>
        <dbReference type="ARBA" id="ARBA00022670"/>
    </source>
</evidence>
<keyword evidence="24" id="KW-0472">Membrane</keyword>
<evidence type="ECO:0000256" key="22">
    <source>
        <dbReference type="ARBA" id="ARBA00049902"/>
    </source>
</evidence>
<dbReference type="InterPro" id="IPR001264">
    <property type="entry name" value="Glyco_trans_51"/>
</dbReference>
<dbReference type="UniPathway" id="UPA00219"/>
<evidence type="ECO:0000256" key="17">
    <source>
        <dbReference type="ARBA" id="ARBA00023268"/>
    </source>
</evidence>
<keyword evidence="10" id="KW-0645">Protease</keyword>
<evidence type="ECO:0000256" key="13">
    <source>
        <dbReference type="ARBA" id="ARBA00022734"/>
    </source>
</evidence>
<keyword evidence="14" id="KW-0378">Hydrolase</keyword>
<dbReference type="NCBIfam" id="TIGR02074">
    <property type="entry name" value="PBP_1a_fam"/>
    <property type="match status" value="1"/>
</dbReference>
<dbReference type="Gene3D" id="1.10.3810.10">
    <property type="entry name" value="Biosynthetic peptidoglycan transglycosylase-like"/>
    <property type="match status" value="1"/>
</dbReference>
<dbReference type="SUPFAM" id="SSF56601">
    <property type="entry name" value="beta-lactamase/transpeptidase-like"/>
    <property type="match status" value="1"/>
</dbReference>
<evidence type="ECO:0000256" key="4">
    <source>
        <dbReference type="ARBA" id="ARBA00007739"/>
    </source>
</evidence>
<dbReference type="GO" id="GO:0008955">
    <property type="term" value="F:peptidoglycan glycosyltransferase activity"/>
    <property type="evidence" value="ECO:0007669"/>
    <property type="project" value="UniProtKB-EC"/>
</dbReference>
<evidence type="ECO:0000313" key="28">
    <source>
        <dbReference type="Proteomes" id="UP000185109"/>
    </source>
</evidence>
<evidence type="ECO:0000256" key="12">
    <source>
        <dbReference type="ARBA" id="ARBA00022679"/>
    </source>
</evidence>
<evidence type="ECO:0000256" key="2">
    <source>
        <dbReference type="ARBA" id="ARBA00004752"/>
    </source>
</evidence>
<feature type="region of interest" description="Disordered" evidence="23">
    <location>
        <begin position="1"/>
        <end position="69"/>
    </location>
</feature>
<dbReference type="GO" id="GO:0016020">
    <property type="term" value="C:membrane"/>
    <property type="evidence" value="ECO:0007669"/>
    <property type="project" value="UniProtKB-SubCell"/>
</dbReference>
<dbReference type="EMBL" id="CP017244">
    <property type="protein sequence ID" value="APO78686.1"/>
    <property type="molecule type" value="Genomic_DNA"/>
</dbReference>
<dbReference type="GO" id="GO:0071555">
    <property type="term" value="P:cell wall organization"/>
    <property type="evidence" value="ECO:0007669"/>
    <property type="project" value="UniProtKB-KW"/>
</dbReference>
<evidence type="ECO:0000256" key="7">
    <source>
        <dbReference type="ARBA" id="ARBA00020552"/>
    </source>
</evidence>
<evidence type="ECO:0000259" key="26">
    <source>
        <dbReference type="Pfam" id="PF00912"/>
    </source>
</evidence>
<evidence type="ECO:0000313" key="27">
    <source>
        <dbReference type="EMBL" id="APO78686.1"/>
    </source>
</evidence>
<comment type="function">
    <text evidence="19">Has immunoglobulin-binding and hemagglutination properties, and can bind to mannose. Essential for virulence. May be involved in LPS biosynthesis or polysaccharide transport.</text>
</comment>
<keyword evidence="13" id="KW-0430">Lectin</keyword>
<evidence type="ECO:0000256" key="18">
    <source>
        <dbReference type="ARBA" id="ARBA00023316"/>
    </source>
</evidence>
<evidence type="ECO:0000256" key="21">
    <source>
        <dbReference type="ARBA" id="ARBA00044770"/>
    </source>
</evidence>
<comment type="similarity">
    <text evidence="5">Belongs to the BA14k family.</text>
</comment>
<dbReference type="GO" id="GO:0030288">
    <property type="term" value="C:outer membrane-bounded periplasmic space"/>
    <property type="evidence" value="ECO:0007669"/>
    <property type="project" value="TreeGrafter"/>
</dbReference>
<keyword evidence="11" id="KW-0328">Glycosyltransferase</keyword>
<evidence type="ECO:0000256" key="19">
    <source>
        <dbReference type="ARBA" id="ARBA00025321"/>
    </source>
</evidence>
<dbReference type="EC" id="2.4.99.28" evidence="21"/>
<geneLocation type="plasmid" evidence="28">
    <name>prsp8c3c</name>
</geneLocation>
<dbReference type="GO" id="GO:0009252">
    <property type="term" value="P:peptidoglycan biosynthetic process"/>
    <property type="evidence" value="ECO:0007669"/>
    <property type="project" value="UniProtKB-UniPathway"/>
</dbReference>
<feature type="compositionally biased region" description="Polar residues" evidence="23">
    <location>
        <begin position="1"/>
        <end position="16"/>
    </location>
</feature>
<dbReference type="GO" id="GO:0008658">
    <property type="term" value="F:penicillin binding"/>
    <property type="evidence" value="ECO:0007669"/>
    <property type="project" value="InterPro"/>
</dbReference>
<evidence type="ECO:0000256" key="9">
    <source>
        <dbReference type="ARBA" id="ARBA00022645"/>
    </source>
</evidence>
<dbReference type="Pfam" id="PF07886">
    <property type="entry name" value="BA14K"/>
    <property type="match status" value="1"/>
</dbReference>
<dbReference type="GO" id="GO:0006508">
    <property type="term" value="P:proteolysis"/>
    <property type="evidence" value="ECO:0007669"/>
    <property type="project" value="UniProtKB-KW"/>
</dbReference>
<dbReference type="InterPro" id="IPR012413">
    <property type="entry name" value="BA14K"/>
</dbReference>
<keyword evidence="18" id="KW-0961">Cell wall biogenesis/degradation</keyword>
<evidence type="ECO:0000256" key="15">
    <source>
        <dbReference type="ARBA" id="ARBA00022960"/>
    </source>
</evidence>
<reference evidence="27 28" key="1">
    <citation type="submission" date="2016-09" db="EMBL/GenBank/DDBJ databases">
        <title>The complete genome sequences of Rhizobium gallicum, symbiovars gallicum and phaseoli, symbionts associated to common bean (Phaseolus vulgaris).</title>
        <authorList>
            <person name="Bustos P."/>
            <person name="Santamaria R.I."/>
            <person name="Perez-Carrascal O.M."/>
            <person name="Juarez S."/>
            <person name="Lozano L."/>
            <person name="Martinez-Flores I."/>
            <person name="Martinez-Romero E."/>
            <person name="Cevallos M."/>
            <person name="Romero D."/>
            <person name="Davila G."/>
            <person name="Gonzalez V."/>
        </authorList>
    </citation>
    <scope>NUCLEOTIDE SEQUENCE [LARGE SCALE GENOMIC DNA]</scope>
    <source>
        <strain evidence="27 28">8C-3</strain>
        <plasmid evidence="28">Plasmid prsp8c3c</plasmid>
    </source>
</reference>
<dbReference type="InterPro" id="IPR012338">
    <property type="entry name" value="Beta-lactam/transpept-like"/>
</dbReference>
<dbReference type="Proteomes" id="UP000185109">
    <property type="component" value="Plasmid pRsp8C3c"/>
</dbReference>
<evidence type="ECO:0000256" key="24">
    <source>
        <dbReference type="SAM" id="Phobius"/>
    </source>
</evidence>
<keyword evidence="24" id="KW-0812">Transmembrane</keyword>
<dbReference type="GO" id="GO:0009002">
    <property type="term" value="F:serine-type D-Ala-D-Ala carboxypeptidase activity"/>
    <property type="evidence" value="ECO:0007669"/>
    <property type="project" value="UniProtKB-EC"/>
</dbReference>
<keyword evidence="17" id="KW-0511">Multifunctional enzyme</keyword>
<dbReference type="Pfam" id="PF00905">
    <property type="entry name" value="Transpeptidase"/>
    <property type="match status" value="1"/>
</dbReference>
<protein>
    <recommendedName>
        <fullName evidence="7">Lectin-like protein BA14k</fullName>
        <ecNumber evidence="21">2.4.99.28</ecNumber>
        <ecNumber evidence="6">3.4.16.4</ecNumber>
    </recommendedName>
</protein>
<comment type="pathway">
    <text evidence="2">Cell wall biogenesis; peptidoglycan biosynthesis.</text>
</comment>
<dbReference type="PANTHER" id="PTHR32282:SF33">
    <property type="entry name" value="PEPTIDOGLYCAN GLYCOSYLTRANSFERASE"/>
    <property type="match status" value="1"/>
</dbReference>
<evidence type="ECO:0000256" key="23">
    <source>
        <dbReference type="SAM" id="MobiDB-lite"/>
    </source>
</evidence>
<dbReference type="SUPFAM" id="SSF53955">
    <property type="entry name" value="Lysozyme-like"/>
    <property type="match status" value="1"/>
</dbReference>
<keyword evidence="24" id="KW-1133">Transmembrane helix</keyword>
<dbReference type="GO" id="GO:0008360">
    <property type="term" value="P:regulation of cell shape"/>
    <property type="evidence" value="ECO:0007669"/>
    <property type="project" value="UniProtKB-KW"/>
</dbReference>
<comment type="catalytic activity">
    <reaction evidence="22">
        <text>[GlcNAc-(1-&gt;4)-Mur2Ac(oyl-L-Ala-gamma-D-Glu-L-Lys-D-Ala-D-Ala)](n)-di-trans,octa-cis-undecaprenyl diphosphate + beta-D-GlcNAc-(1-&gt;4)-Mur2Ac(oyl-L-Ala-gamma-D-Glu-L-Lys-D-Ala-D-Ala)-di-trans,octa-cis-undecaprenyl diphosphate = [GlcNAc-(1-&gt;4)-Mur2Ac(oyl-L-Ala-gamma-D-Glu-L-Lys-D-Ala-D-Ala)](n+1)-di-trans,octa-cis-undecaprenyl diphosphate + di-trans,octa-cis-undecaprenyl diphosphate + H(+)</text>
        <dbReference type="Rhea" id="RHEA:23708"/>
        <dbReference type="Rhea" id="RHEA-COMP:9602"/>
        <dbReference type="Rhea" id="RHEA-COMP:9603"/>
        <dbReference type="ChEBI" id="CHEBI:15378"/>
        <dbReference type="ChEBI" id="CHEBI:58405"/>
        <dbReference type="ChEBI" id="CHEBI:60033"/>
        <dbReference type="ChEBI" id="CHEBI:78435"/>
        <dbReference type="EC" id="2.4.99.28"/>
    </reaction>
</comment>
<evidence type="ECO:0000256" key="16">
    <source>
        <dbReference type="ARBA" id="ARBA00022984"/>
    </source>
</evidence>
<dbReference type="GO" id="GO:0030246">
    <property type="term" value="F:carbohydrate binding"/>
    <property type="evidence" value="ECO:0007669"/>
    <property type="project" value="UniProtKB-KW"/>
</dbReference>
<dbReference type="FunFam" id="1.10.3810.10:FF:000001">
    <property type="entry name" value="Penicillin-binding protein 1A"/>
    <property type="match status" value="1"/>
</dbReference>
<feature type="domain" description="Penicillin-binding protein transpeptidase" evidence="25">
    <location>
        <begin position="469"/>
        <end position="698"/>
    </location>
</feature>
<comment type="similarity">
    <text evidence="4">In the N-terminal section; belongs to the glycosyltransferase 51 family.</text>
</comment>
<dbReference type="EC" id="3.4.16.4" evidence="6"/>
<organism evidence="27 28">
    <name type="scientific">Rhizobium etli 8C-3</name>
    <dbReference type="NCBI Taxonomy" id="538025"/>
    <lineage>
        <taxon>Bacteria</taxon>
        <taxon>Pseudomonadati</taxon>
        <taxon>Pseudomonadota</taxon>
        <taxon>Alphaproteobacteria</taxon>
        <taxon>Hyphomicrobiales</taxon>
        <taxon>Rhizobiaceae</taxon>
        <taxon>Rhizobium/Agrobacterium group</taxon>
        <taxon>Rhizobium</taxon>
    </lineage>
</organism>
<dbReference type="InterPro" id="IPR023346">
    <property type="entry name" value="Lysozyme-like_dom_sf"/>
</dbReference>
<evidence type="ECO:0000256" key="1">
    <source>
        <dbReference type="ARBA" id="ARBA00004167"/>
    </source>
</evidence>
<proteinExistence type="inferred from homology"/>
<feature type="domain" description="Glycosyl transferase family 51" evidence="26">
    <location>
        <begin position="217"/>
        <end position="380"/>
    </location>
</feature>
<dbReference type="PANTHER" id="PTHR32282">
    <property type="entry name" value="BINDING PROTEIN TRANSPEPTIDASE, PUTATIVE-RELATED"/>
    <property type="match status" value="1"/>
</dbReference>
<dbReference type="Pfam" id="PF00912">
    <property type="entry name" value="Transgly"/>
    <property type="match status" value="1"/>
</dbReference>
<sequence length="789" mass="84660">MESTADSSKQTGSPNQPGDRIAGSAPLPKSEGFTAEGPEVGTRVHQGPPGSSTSLEQSKEAVNPSSPFGQSARAVRDLIVALRHDMRALLQRSPFWMRRDIATIKQKGQTSGTRVPNEKFRRIYAAFASLSSKARSRSPELLAGLTRIKQARPPKLRSWKGLVAVASLLGLLIGTGVLTWALKDVPWQEIADGTMKPVIVLETADGEPLVRQGPYQGPYAGYKQFPPHLVDAVLSIEDRRFMDHHGIDLKGIARALIRNLEAGSVVQGGSTITQQLIKLQYLESDRTLKRKIQELVISFWLEWKLGKQEILTRYLNSVYLGSGATGMPAAARIYFNKDIGALDITESAMLAGLLKAPSQLNPIDNFEGARQRTATVLDAMAANGKLTPQEADAAKKDFAEVHPTTLTPRSGSWFADWVSPQASEIAGASPGSTTVRTTLVPRLQEIAERVVRQALDEEGKALGASQAALVAMTPDGAVVAMVGGHDYKTSQFNRAVTAMRQPGSTFKLFVYYAALKKGLSLSDQVLDGPIEINGWSPQNPGGGYRGWVTLAEAFARSLNAATAALAQEVGLDSVAAAAKELGINTALTTAPALSLGASEVSLLDLTGAYASVRLGRAPVEPWGVIDFQASGQPRGFRVGAQVPVSIDLSRYQPDLLALLQLVVERGTGRDADPGIFAAGKTGTSQDNRDAWFVGFTDTLVAGVWVGNDDDAPMKGVTGGELPARIWREFMQAAMAEPAPQIDPDTGAMTSEENVAPSCNITACSRSYRSFRASDCTYQPYYGARRLCEK</sequence>
<comment type="similarity">
    <text evidence="3">In the C-terminal section; belongs to the transpeptidase family.</text>
</comment>
<dbReference type="InterPro" id="IPR001460">
    <property type="entry name" value="PCN-bd_Tpept"/>
</dbReference>
<evidence type="ECO:0000256" key="11">
    <source>
        <dbReference type="ARBA" id="ARBA00022676"/>
    </source>
</evidence>
<keyword evidence="15" id="KW-0133">Cell shape</keyword>
<dbReference type="Gene3D" id="3.40.710.10">
    <property type="entry name" value="DD-peptidase/beta-lactamase superfamily"/>
    <property type="match status" value="1"/>
</dbReference>
<evidence type="ECO:0000256" key="20">
    <source>
        <dbReference type="ARBA" id="ARBA00034000"/>
    </source>
</evidence>
<accession>A0A1L5PFE9</accession>
<comment type="subcellular location">
    <subcellularLocation>
        <location evidence="1">Membrane</location>
        <topology evidence="1">Single-pass membrane protein</topology>
    </subcellularLocation>
</comment>
<evidence type="ECO:0000256" key="6">
    <source>
        <dbReference type="ARBA" id="ARBA00012448"/>
    </source>
</evidence>
<keyword evidence="16" id="KW-0573">Peptidoglycan synthesis</keyword>
<dbReference type="InterPro" id="IPR036950">
    <property type="entry name" value="PBP_transglycosylase"/>
</dbReference>
<keyword evidence="9" id="KW-0121">Carboxypeptidase</keyword>
<feature type="transmembrane region" description="Helical" evidence="24">
    <location>
        <begin position="162"/>
        <end position="182"/>
    </location>
</feature>
<name>A0A1L5PFE9_RHIET</name>
<evidence type="ECO:0000259" key="25">
    <source>
        <dbReference type="Pfam" id="PF00905"/>
    </source>
</evidence>
<evidence type="ECO:0000256" key="8">
    <source>
        <dbReference type="ARBA" id="ARBA00022475"/>
    </source>
</evidence>
<evidence type="ECO:0000256" key="14">
    <source>
        <dbReference type="ARBA" id="ARBA00022801"/>
    </source>
</evidence>
<dbReference type="AlphaFoldDB" id="A0A1L5PFE9"/>
<keyword evidence="8" id="KW-1003">Cell membrane</keyword>
<evidence type="ECO:0000256" key="3">
    <source>
        <dbReference type="ARBA" id="ARBA00007090"/>
    </source>
</evidence>
<dbReference type="InterPro" id="IPR050396">
    <property type="entry name" value="Glycosyltr_51/Transpeptidase"/>
</dbReference>
<evidence type="ECO:0000256" key="5">
    <source>
        <dbReference type="ARBA" id="ARBA00010270"/>
    </source>
</evidence>